<dbReference type="InterPro" id="IPR001173">
    <property type="entry name" value="Glyco_trans_2-like"/>
</dbReference>
<organism evidence="5 6">
    <name type="scientific">Acetobacter aceti NBRC 14818</name>
    <dbReference type="NCBI Taxonomy" id="887700"/>
    <lineage>
        <taxon>Bacteria</taxon>
        <taxon>Pseudomonadati</taxon>
        <taxon>Pseudomonadota</taxon>
        <taxon>Alphaproteobacteria</taxon>
        <taxon>Acetobacterales</taxon>
        <taxon>Acetobacteraceae</taxon>
        <taxon>Acetobacter</taxon>
        <taxon>Acetobacter subgen. Acetobacter</taxon>
    </lineage>
</organism>
<dbReference type="AlphaFoldDB" id="A0AB33IN97"/>
<dbReference type="PANTHER" id="PTHR43179">
    <property type="entry name" value="RHAMNOSYLTRANSFERASE WBBL"/>
    <property type="match status" value="1"/>
</dbReference>
<accession>A0AB33IN97</accession>
<dbReference type="InterPro" id="IPR029044">
    <property type="entry name" value="Nucleotide-diphossugar_trans"/>
</dbReference>
<evidence type="ECO:0000259" key="4">
    <source>
        <dbReference type="Pfam" id="PF00535"/>
    </source>
</evidence>
<dbReference type="SUPFAM" id="SSF53448">
    <property type="entry name" value="Nucleotide-diphospho-sugar transferases"/>
    <property type="match status" value="1"/>
</dbReference>
<evidence type="ECO:0000256" key="2">
    <source>
        <dbReference type="ARBA" id="ARBA00022676"/>
    </source>
</evidence>
<proteinExistence type="inferred from homology"/>
<name>A0AB33IN97_ACEAC</name>
<evidence type="ECO:0000313" key="6">
    <source>
        <dbReference type="Proteomes" id="UP000516424"/>
    </source>
</evidence>
<keyword evidence="2" id="KW-0328">Glycosyltransferase</keyword>
<sequence length="304" mass="34415">MVPKACEIGIAITTYNRKEMVCALVERIRQITKENYFLVVCDDGSTDGTIEALKRLGVTVIGGSNKGIAWNKNRGLFFFSNICRADSIILMDDDVFPNMFGWAQEWAYGSYRVGHVNYVPHFYDRSSPRRPMTAMNLGVGHMIGGMLLAQNAKALASVGYMDTRFGRYGHEHTDFSLRFLRAGFGGVRVLWNGEMHNRFYLMDSGIELKEAKSSGQKADLERNANLLTALEKEPIYRSAWNNEEEKRDFLQEFGAGFFEMEAPPLAGTVFNADSYLSLNPDISHSGWDGFAHYIEHGLRENRKF</sequence>
<dbReference type="Pfam" id="PF00535">
    <property type="entry name" value="Glycos_transf_2"/>
    <property type="match status" value="1"/>
</dbReference>
<dbReference type="EMBL" id="AP023410">
    <property type="protein sequence ID" value="BCK77142.1"/>
    <property type="molecule type" value="Genomic_DNA"/>
</dbReference>
<feature type="domain" description="Glycosyltransferase 2-like" evidence="4">
    <location>
        <begin position="10"/>
        <end position="98"/>
    </location>
</feature>
<protein>
    <recommendedName>
        <fullName evidence="4">Glycosyltransferase 2-like domain-containing protein</fullName>
    </recommendedName>
</protein>
<dbReference type="RefSeq" id="WP_018307836.1">
    <property type="nucleotide sequence ID" value="NZ_AP023410.1"/>
</dbReference>
<evidence type="ECO:0000256" key="3">
    <source>
        <dbReference type="ARBA" id="ARBA00022679"/>
    </source>
</evidence>
<keyword evidence="3" id="KW-0808">Transferase</keyword>
<keyword evidence="6" id="KW-1185">Reference proteome</keyword>
<dbReference type="GO" id="GO:0016757">
    <property type="term" value="F:glycosyltransferase activity"/>
    <property type="evidence" value="ECO:0007669"/>
    <property type="project" value="UniProtKB-KW"/>
</dbReference>
<dbReference type="Proteomes" id="UP000516424">
    <property type="component" value="Chromosome"/>
</dbReference>
<reference evidence="5 6" key="1">
    <citation type="journal article" date="2011" name="Microbiology">
        <title>Transcriptome response to different carbon sources in Acetobacter aceti.</title>
        <authorList>
            <person name="Sakurai K."/>
            <person name="Arai H."/>
            <person name="Ishii M."/>
            <person name="Igarashi Y."/>
        </authorList>
    </citation>
    <scope>NUCLEOTIDE SEQUENCE [LARGE SCALE GENOMIC DNA]</scope>
    <source>
        <strain evidence="5 6">NBRC 14818</strain>
    </source>
</reference>
<comment type="similarity">
    <text evidence="1">Belongs to the glycosyltransferase 2 family.</text>
</comment>
<evidence type="ECO:0000313" key="5">
    <source>
        <dbReference type="EMBL" id="BCK77142.1"/>
    </source>
</evidence>
<dbReference type="Gene3D" id="3.90.550.10">
    <property type="entry name" value="Spore Coat Polysaccharide Biosynthesis Protein SpsA, Chain A"/>
    <property type="match status" value="1"/>
</dbReference>
<evidence type="ECO:0000256" key="1">
    <source>
        <dbReference type="ARBA" id="ARBA00006739"/>
    </source>
</evidence>
<gene>
    <name evidence="5" type="ORF">EMQ_2748</name>
</gene>
<dbReference type="PANTHER" id="PTHR43179:SF12">
    <property type="entry name" value="GALACTOFURANOSYLTRANSFERASE GLFT2"/>
    <property type="match status" value="1"/>
</dbReference>